<dbReference type="PANTHER" id="PTHR11092">
    <property type="entry name" value="SUGAR NUCLEOTIDE EPIMERASE RELATED"/>
    <property type="match status" value="1"/>
</dbReference>
<comment type="similarity">
    <text evidence="1">Belongs to the NAD(P)-dependent epimerase/dehydratase family. SDR39U1 subfamily.</text>
</comment>
<keyword evidence="5" id="KW-1185">Reference proteome</keyword>
<dbReference type="InterPro" id="IPR001509">
    <property type="entry name" value="Epimerase_deHydtase"/>
</dbReference>
<name>A0ABY9JVA8_9BACI</name>
<feature type="domain" description="DUF1731" evidence="3">
    <location>
        <begin position="248"/>
        <end position="294"/>
    </location>
</feature>
<proteinExistence type="inferred from homology"/>
<dbReference type="SUPFAM" id="SSF51735">
    <property type="entry name" value="NAD(P)-binding Rossmann-fold domains"/>
    <property type="match status" value="1"/>
</dbReference>
<evidence type="ECO:0000259" key="3">
    <source>
        <dbReference type="Pfam" id="PF08338"/>
    </source>
</evidence>
<protein>
    <submittedName>
        <fullName evidence="4">TIGR01777 family oxidoreductase</fullName>
    </submittedName>
</protein>
<dbReference type="InterPro" id="IPR036291">
    <property type="entry name" value="NAD(P)-bd_dom_sf"/>
</dbReference>
<dbReference type="Proteomes" id="UP001197974">
    <property type="component" value="Chromosome"/>
</dbReference>
<evidence type="ECO:0000313" key="4">
    <source>
        <dbReference type="EMBL" id="WLR42668.1"/>
    </source>
</evidence>
<organism evidence="4 5">
    <name type="scientific">Bacillus carboniphilus</name>
    <dbReference type="NCBI Taxonomy" id="86663"/>
    <lineage>
        <taxon>Bacteria</taxon>
        <taxon>Bacillati</taxon>
        <taxon>Bacillota</taxon>
        <taxon>Bacilli</taxon>
        <taxon>Bacillales</taxon>
        <taxon>Bacillaceae</taxon>
        <taxon>Bacillus</taxon>
    </lineage>
</organism>
<gene>
    <name evidence="4" type="ORF">LC087_18635</name>
</gene>
<dbReference type="Gene3D" id="3.40.50.720">
    <property type="entry name" value="NAD(P)-binding Rossmann-like Domain"/>
    <property type="match status" value="1"/>
</dbReference>
<evidence type="ECO:0000313" key="5">
    <source>
        <dbReference type="Proteomes" id="UP001197974"/>
    </source>
</evidence>
<dbReference type="EMBL" id="CP129013">
    <property type="protein sequence ID" value="WLR42668.1"/>
    <property type="molecule type" value="Genomic_DNA"/>
</dbReference>
<dbReference type="Pfam" id="PF01370">
    <property type="entry name" value="Epimerase"/>
    <property type="match status" value="1"/>
</dbReference>
<accession>A0ABY9JVA8</accession>
<dbReference type="InterPro" id="IPR010099">
    <property type="entry name" value="SDR39U1"/>
</dbReference>
<sequence length="296" mass="32905">MHIAITGGTGFVGQYLSEYLLQQGHKVSILTRQHKTSSNVQYIRWLSDGASAEKQLEGVDAIINLAGKSINTRWTPKAKEKIVSSRVKATQEVIRIIDSLNTKPKVLINASAIGIYGTSETKTFDEDSETREDDFLAYTVTKWEREAKKAEQKGIRTVYLRLGIVLGNGGALPKMVLPYKLNAGGKLGSGKQWLSWVHVKDVARLSLFCIENSEIKGPVNATAPHPKRMDDFGKTIASVLNKSYWLPAPSLPIKIALGEMSMLLLKGQYVECEKATQQGFQFEYSQLKEAFKDLLQ</sequence>
<reference evidence="4 5" key="1">
    <citation type="submission" date="2023-06" db="EMBL/GenBank/DDBJ databases">
        <title>Five Gram-positive bacteria isolated from mangrove sediments in Shenzhen, Guangdong, China.</title>
        <authorList>
            <person name="Yu S."/>
            <person name="Zheng W."/>
            <person name="Huang Y."/>
        </authorList>
    </citation>
    <scope>NUCLEOTIDE SEQUENCE [LARGE SCALE GENOMIC DNA]</scope>
    <source>
        <strain evidence="4 5">SaN35-3</strain>
    </source>
</reference>
<dbReference type="PANTHER" id="PTHR11092:SF0">
    <property type="entry name" value="EPIMERASE FAMILY PROTEIN SDR39U1"/>
    <property type="match status" value="1"/>
</dbReference>
<dbReference type="CDD" id="cd05242">
    <property type="entry name" value="SDR_a8"/>
    <property type="match status" value="1"/>
</dbReference>
<evidence type="ECO:0000256" key="1">
    <source>
        <dbReference type="ARBA" id="ARBA00009353"/>
    </source>
</evidence>
<dbReference type="NCBIfam" id="TIGR01777">
    <property type="entry name" value="yfcH"/>
    <property type="match status" value="1"/>
</dbReference>
<dbReference type="Pfam" id="PF08338">
    <property type="entry name" value="DUF1731"/>
    <property type="match status" value="1"/>
</dbReference>
<feature type="domain" description="NAD-dependent epimerase/dehydratase" evidence="2">
    <location>
        <begin position="3"/>
        <end position="213"/>
    </location>
</feature>
<dbReference type="InterPro" id="IPR013549">
    <property type="entry name" value="DUF1731"/>
</dbReference>
<evidence type="ECO:0000259" key="2">
    <source>
        <dbReference type="Pfam" id="PF01370"/>
    </source>
</evidence>
<dbReference type="RefSeq" id="WP_226542305.1">
    <property type="nucleotide sequence ID" value="NZ_CP129013.1"/>
</dbReference>